<accession>A0ABU8JAE6</accession>
<feature type="compositionally biased region" description="Basic and acidic residues" evidence="1">
    <location>
        <begin position="105"/>
        <end position="120"/>
    </location>
</feature>
<dbReference type="RefSeq" id="WP_336806775.1">
    <property type="nucleotide sequence ID" value="NZ_JBBBNY010000002.1"/>
</dbReference>
<evidence type="ECO:0000313" key="3">
    <source>
        <dbReference type="Proteomes" id="UP001381174"/>
    </source>
</evidence>
<organism evidence="2 3">
    <name type="scientific">Fulvimonas yonginensis</name>
    <dbReference type="NCBI Taxonomy" id="1495200"/>
    <lineage>
        <taxon>Bacteria</taxon>
        <taxon>Pseudomonadati</taxon>
        <taxon>Pseudomonadota</taxon>
        <taxon>Gammaproteobacteria</taxon>
        <taxon>Lysobacterales</taxon>
        <taxon>Rhodanobacteraceae</taxon>
        <taxon>Fulvimonas</taxon>
    </lineage>
</organism>
<reference evidence="2 3" key="1">
    <citation type="journal article" date="2014" name="Int. J. Syst. Evol. Microbiol.">
        <title>Fulvimonas yonginensis sp. nov., isolated from greenhouse soil, and emended description of the genus Fulvimonas.</title>
        <authorList>
            <person name="Ahn J.H."/>
            <person name="Kim S.J."/>
            <person name="Weon H.Y."/>
            <person name="Hong S.B."/>
            <person name="Seok S.J."/>
            <person name="Kwon S.W."/>
        </authorList>
    </citation>
    <scope>NUCLEOTIDE SEQUENCE [LARGE SCALE GENOMIC DNA]</scope>
    <source>
        <strain evidence="2 3">KACC 16952</strain>
    </source>
</reference>
<comment type="caution">
    <text evidence="2">The sequence shown here is derived from an EMBL/GenBank/DDBJ whole genome shotgun (WGS) entry which is preliminary data.</text>
</comment>
<evidence type="ECO:0000313" key="2">
    <source>
        <dbReference type="EMBL" id="MEI7036169.1"/>
    </source>
</evidence>
<dbReference type="Proteomes" id="UP001381174">
    <property type="component" value="Unassembled WGS sequence"/>
</dbReference>
<gene>
    <name evidence="2" type="ORF">WAT24_05280</name>
</gene>
<protein>
    <submittedName>
        <fullName evidence="2">DUF3301 domain-containing protein</fullName>
    </submittedName>
</protein>
<feature type="region of interest" description="Disordered" evidence="1">
    <location>
        <begin position="95"/>
        <end position="132"/>
    </location>
</feature>
<evidence type="ECO:0000256" key="1">
    <source>
        <dbReference type="SAM" id="MobiDB-lite"/>
    </source>
</evidence>
<keyword evidence="3" id="KW-1185">Reference proteome</keyword>
<dbReference type="Pfam" id="PF11743">
    <property type="entry name" value="DUF3301"/>
    <property type="match status" value="1"/>
</dbReference>
<dbReference type="InterPro" id="IPR021732">
    <property type="entry name" value="DUF3301"/>
</dbReference>
<sequence>MSQMPDLIALLALAAVAGLWLKSSRARERAVDEARRQCMQHGLQLLDETVGLRSVRLRRVAGRRRLELGYAFEVSAHGDDRLDGRLWMQGDRMVSLSLPSPSEPPPERDESPPPQARKDNVIPLRPRRRTEH</sequence>
<name>A0ABU8JAE6_9GAMM</name>
<dbReference type="EMBL" id="JBBBNY010000002">
    <property type="protein sequence ID" value="MEI7036169.1"/>
    <property type="molecule type" value="Genomic_DNA"/>
</dbReference>
<proteinExistence type="predicted"/>